<feature type="domain" description="Phasin" evidence="1">
    <location>
        <begin position="40"/>
        <end position="134"/>
    </location>
</feature>
<dbReference type="InterPro" id="IPR018968">
    <property type="entry name" value="Phasin"/>
</dbReference>
<protein>
    <submittedName>
        <fullName evidence="2">Phasin</fullName>
    </submittedName>
</protein>
<name>A0A318TD51_9BRAD</name>
<dbReference type="EMBL" id="QJTI01000011">
    <property type="protein sequence ID" value="PYF02556.1"/>
    <property type="molecule type" value="Genomic_DNA"/>
</dbReference>
<dbReference type="Pfam" id="PF09361">
    <property type="entry name" value="Phasin_2"/>
    <property type="match status" value="1"/>
</dbReference>
<dbReference type="AlphaFoldDB" id="A0A318TD51"/>
<reference evidence="2 3" key="1">
    <citation type="submission" date="2018-06" db="EMBL/GenBank/DDBJ databases">
        <title>Genomic Encyclopedia of Archaeal and Bacterial Type Strains, Phase II (KMG-II): from individual species to whole genera.</title>
        <authorList>
            <person name="Goeker M."/>
        </authorList>
    </citation>
    <scope>NUCLEOTIDE SEQUENCE [LARGE SCALE GENOMIC DNA]</scope>
    <source>
        <strain evidence="2 3">JCM 11668</strain>
    </source>
</reference>
<evidence type="ECO:0000313" key="2">
    <source>
        <dbReference type="EMBL" id="PYF02556.1"/>
    </source>
</evidence>
<accession>A0A318TD51</accession>
<proteinExistence type="predicted"/>
<comment type="caution">
    <text evidence="2">The sequence shown here is derived from an EMBL/GenBank/DDBJ whole genome shotgun (WGS) entry which is preliminary data.</text>
</comment>
<dbReference type="RefSeq" id="WP_110781007.1">
    <property type="nucleotide sequence ID" value="NZ_QJTI01000011.1"/>
</dbReference>
<sequence length="145" mass="15601">MADSTDPFTASVLRFQMPEQMRAFAEQGMSQARESYSRLKSAAETQNDAIEAAFSSVSKGAGDYSAKLFDIVKSNTEASFDLAQSLVGAKTLPEAFDLLSVHTRKQVESVATQTKELVELTQKLATDSVEPLKAGASKMFTPPAA</sequence>
<dbReference type="Proteomes" id="UP000248148">
    <property type="component" value="Unassembled WGS sequence"/>
</dbReference>
<gene>
    <name evidence="2" type="ORF">BJ122_11156</name>
</gene>
<evidence type="ECO:0000313" key="3">
    <source>
        <dbReference type="Proteomes" id="UP000248148"/>
    </source>
</evidence>
<dbReference type="InterPro" id="IPR010234">
    <property type="entry name" value="Phasin_subfam-2"/>
</dbReference>
<dbReference type="OrthoDB" id="8479257at2"/>
<keyword evidence="3" id="KW-1185">Reference proteome</keyword>
<dbReference type="NCBIfam" id="TIGR01985">
    <property type="entry name" value="phasin_2"/>
    <property type="match status" value="1"/>
</dbReference>
<organism evidence="2 3">
    <name type="scientific">Rhodopseudomonas faecalis</name>
    <dbReference type="NCBI Taxonomy" id="99655"/>
    <lineage>
        <taxon>Bacteria</taxon>
        <taxon>Pseudomonadati</taxon>
        <taxon>Pseudomonadota</taxon>
        <taxon>Alphaproteobacteria</taxon>
        <taxon>Hyphomicrobiales</taxon>
        <taxon>Nitrobacteraceae</taxon>
        <taxon>Rhodopseudomonas</taxon>
    </lineage>
</organism>
<evidence type="ECO:0000259" key="1">
    <source>
        <dbReference type="Pfam" id="PF09361"/>
    </source>
</evidence>